<feature type="non-terminal residue" evidence="2">
    <location>
        <position position="1"/>
    </location>
</feature>
<dbReference type="Proteomes" id="UP000789405">
    <property type="component" value="Unassembled WGS sequence"/>
</dbReference>
<reference evidence="2" key="1">
    <citation type="submission" date="2021-06" db="EMBL/GenBank/DDBJ databases">
        <authorList>
            <person name="Kallberg Y."/>
            <person name="Tangrot J."/>
            <person name="Rosling A."/>
        </authorList>
    </citation>
    <scope>NUCLEOTIDE SEQUENCE</scope>
    <source>
        <strain evidence="2">MA453B</strain>
    </source>
</reference>
<organism evidence="2 3">
    <name type="scientific">Dentiscutata erythropus</name>
    <dbReference type="NCBI Taxonomy" id="1348616"/>
    <lineage>
        <taxon>Eukaryota</taxon>
        <taxon>Fungi</taxon>
        <taxon>Fungi incertae sedis</taxon>
        <taxon>Mucoromycota</taxon>
        <taxon>Glomeromycotina</taxon>
        <taxon>Glomeromycetes</taxon>
        <taxon>Diversisporales</taxon>
        <taxon>Gigasporaceae</taxon>
        <taxon>Dentiscutata</taxon>
    </lineage>
</organism>
<feature type="non-terminal residue" evidence="2">
    <location>
        <position position="351"/>
    </location>
</feature>
<keyword evidence="3" id="KW-1185">Reference proteome</keyword>
<feature type="compositionally biased region" description="Polar residues" evidence="1">
    <location>
        <begin position="254"/>
        <end position="265"/>
    </location>
</feature>
<proteinExistence type="predicted"/>
<comment type="caution">
    <text evidence="2">The sequence shown here is derived from an EMBL/GenBank/DDBJ whole genome shotgun (WGS) entry which is preliminary data.</text>
</comment>
<evidence type="ECO:0000313" key="2">
    <source>
        <dbReference type="EMBL" id="CAG8736061.1"/>
    </source>
</evidence>
<evidence type="ECO:0000256" key="1">
    <source>
        <dbReference type="SAM" id="MobiDB-lite"/>
    </source>
</evidence>
<dbReference type="AlphaFoldDB" id="A0A9N9IHL6"/>
<evidence type="ECO:0000313" key="3">
    <source>
        <dbReference type="Proteomes" id="UP000789405"/>
    </source>
</evidence>
<protein>
    <submittedName>
        <fullName evidence="2">17000_t:CDS:1</fullName>
    </submittedName>
</protein>
<gene>
    <name evidence="2" type="ORF">DERYTH_LOCUS15570</name>
</gene>
<sequence length="351" mass="41134">HIARHCLSERDLRRHPEERQATNYVGWFNHYNSDDEGWAENEKQPLGEKSPNPTQITKEEEEGLIHKKFDEMHIAEIQTCLEWLKALAGLEQPPQETSEVVEVYQLGSIDDSMNWDDDNDEMEWEDYYEFSDEEIEAPVQPYDPYRDAEAWWNKEEYSDWDKKLTNKERGYQELVQDLYDKSRGIEAPFTHPDEYEILSEEKFLLATSGDHRTGGWYKKDKYEIFIIVPIDEMEINEAEALNLDNPHHERPNPENLTKGESSNAEYTPRPNPPAFFDLYDEEAWPGTTGLWYKLIIQDILLEPKLGYNIPNTDEKNDDPSKAKPSEDYAITKTNSSSIFSRKVKMEDILVA</sequence>
<accession>A0A9N9IHL6</accession>
<feature type="region of interest" description="Disordered" evidence="1">
    <location>
        <begin position="242"/>
        <end position="269"/>
    </location>
</feature>
<name>A0A9N9IHL6_9GLOM</name>
<feature type="region of interest" description="Disordered" evidence="1">
    <location>
        <begin position="36"/>
        <end position="56"/>
    </location>
</feature>
<dbReference type="EMBL" id="CAJVPY010012732">
    <property type="protein sequence ID" value="CAG8736061.1"/>
    <property type="molecule type" value="Genomic_DNA"/>
</dbReference>